<dbReference type="STRING" id="202952.GCA_000747725_03612"/>
<sequence>MDLQYVLLNINQFQHDAVIYAQKPWTLMSEAFVVSEDQIIELKNAEPCHFLAVYQVRMLLSKFQTQNLCLNDLCLRIIEYAIQLK</sequence>
<gene>
    <name evidence="1" type="ORF">F960_03372</name>
</gene>
<name>N8Y5G2_9GAMM</name>
<protein>
    <submittedName>
        <fullName evidence="1">Uncharacterized protein</fullName>
    </submittedName>
</protein>
<dbReference type="HOGENOM" id="CLU_157873_0_0_6"/>
<reference evidence="1 2" key="1">
    <citation type="submission" date="2013-02" db="EMBL/GenBank/DDBJ databases">
        <title>The Genome Sequence of Acinetobacter gerneri CIP 107464.</title>
        <authorList>
            <consortium name="The Broad Institute Genome Sequencing Platform"/>
            <consortium name="The Broad Institute Genome Sequencing Center for Infectious Disease"/>
            <person name="Cerqueira G."/>
            <person name="Feldgarden M."/>
            <person name="Courvalin P."/>
            <person name="Perichon B."/>
            <person name="Grillot-Courvalin C."/>
            <person name="Clermont D."/>
            <person name="Rocha E."/>
            <person name="Yoon E.-J."/>
            <person name="Nemec A."/>
            <person name="Walker B."/>
            <person name="Young S.K."/>
            <person name="Zeng Q."/>
            <person name="Gargeya S."/>
            <person name="Fitzgerald M."/>
            <person name="Haas B."/>
            <person name="Abouelleil A."/>
            <person name="Alvarado L."/>
            <person name="Arachchi H.M."/>
            <person name="Berlin A.M."/>
            <person name="Chapman S.B."/>
            <person name="Dewar J."/>
            <person name="Goldberg J."/>
            <person name="Griggs A."/>
            <person name="Gujja S."/>
            <person name="Hansen M."/>
            <person name="Howarth C."/>
            <person name="Imamovic A."/>
            <person name="Larimer J."/>
            <person name="McCowan C."/>
            <person name="Murphy C."/>
            <person name="Neiman D."/>
            <person name="Pearson M."/>
            <person name="Priest M."/>
            <person name="Roberts A."/>
            <person name="Saif S."/>
            <person name="Shea T."/>
            <person name="Sisk P."/>
            <person name="Sykes S."/>
            <person name="Wortman J."/>
            <person name="Nusbaum C."/>
            <person name="Birren B."/>
        </authorList>
    </citation>
    <scope>NUCLEOTIDE SEQUENCE [LARGE SCALE GENOMIC DNA]</scope>
    <source>
        <strain evidence="1 2">CIP 107464</strain>
    </source>
</reference>
<comment type="caution">
    <text evidence="1">The sequence shown here is derived from an EMBL/GenBank/DDBJ whole genome shotgun (WGS) entry which is preliminary data.</text>
</comment>
<organism evidence="1 2">
    <name type="scientific">Acinetobacter gerneri DSM 14967 = CIP 107464 = MTCC 9824</name>
    <dbReference type="NCBI Taxonomy" id="1120926"/>
    <lineage>
        <taxon>Bacteria</taxon>
        <taxon>Pseudomonadati</taxon>
        <taxon>Pseudomonadota</taxon>
        <taxon>Gammaproteobacteria</taxon>
        <taxon>Moraxellales</taxon>
        <taxon>Moraxellaceae</taxon>
        <taxon>Acinetobacter</taxon>
    </lineage>
</organism>
<dbReference type="Proteomes" id="UP000013117">
    <property type="component" value="Unassembled WGS sequence"/>
</dbReference>
<accession>N8Y5G2</accession>
<dbReference type="EMBL" id="APPN01000080">
    <property type="protein sequence ID" value="ENV31987.1"/>
    <property type="molecule type" value="Genomic_DNA"/>
</dbReference>
<keyword evidence="2" id="KW-1185">Reference proteome</keyword>
<evidence type="ECO:0000313" key="1">
    <source>
        <dbReference type="EMBL" id="ENV31987.1"/>
    </source>
</evidence>
<dbReference type="PATRIC" id="fig|1120926.3.peg.3266"/>
<evidence type="ECO:0000313" key="2">
    <source>
        <dbReference type="Proteomes" id="UP000013117"/>
    </source>
</evidence>
<proteinExistence type="predicted"/>
<dbReference type="AlphaFoldDB" id="N8Y5G2"/>